<dbReference type="NCBIfam" id="TIGR02807">
    <property type="entry name" value="cas6_cmx6"/>
    <property type="match status" value="1"/>
</dbReference>
<protein>
    <recommendedName>
        <fullName evidence="2">Type I-MYXAN CRISPR-associated protein Cas6/Cmx6</fullName>
    </recommendedName>
</protein>
<reference evidence="1" key="1">
    <citation type="submission" date="2018-06" db="EMBL/GenBank/DDBJ databases">
        <authorList>
            <person name="Zhirakovskaya E."/>
        </authorList>
    </citation>
    <scope>NUCLEOTIDE SEQUENCE</scope>
</reference>
<name>A0A3B1ASE5_9ZZZZ</name>
<evidence type="ECO:0008006" key="2">
    <source>
        <dbReference type="Google" id="ProtNLM"/>
    </source>
</evidence>
<dbReference type="InterPro" id="IPR014174">
    <property type="entry name" value="CRISPR-assoc_prot_Cas6/Cmx6"/>
</dbReference>
<gene>
    <name evidence="1" type="ORF">MNBD_GAMMA22-1826</name>
</gene>
<dbReference type="AlphaFoldDB" id="A0A3B1ASE5"/>
<accession>A0A3B1ASE5</accession>
<sequence length="236" mass="26690">MMYWEEEKKSKPEYQVPDDVQDLVFKINCKTIPLDHAQALSSALCKALPWLEAEPLAGIHLIHAAESGNGWIRPEISENEVLYLSKRTKLQLRLPKNRLNDAQKLHGMTISVDGYELDIRESASRKLTKSPIVFARYVITQSDDEAAFLKNIQRQLSEMGIKVRKMLCGKCHQHKLLNKVMSTRSLMIADLESEESVLLQQQGLSTGRLFGCGLFMAHKGIIAVDAESEKVQTKDL</sequence>
<proteinExistence type="predicted"/>
<evidence type="ECO:0000313" key="1">
    <source>
        <dbReference type="EMBL" id="VAW95646.1"/>
    </source>
</evidence>
<dbReference type="Pfam" id="PF09559">
    <property type="entry name" value="Cas6"/>
    <property type="match status" value="1"/>
</dbReference>
<organism evidence="1">
    <name type="scientific">hydrothermal vent metagenome</name>
    <dbReference type="NCBI Taxonomy" id="652676"/>
    <lineage>
        <taxon>unclassified sequences</taxon>
        <taxon>metagenomes</taxon>
        <taxon>ecological metagenomes</taxon>
    </lineage>
</organism>
<dbReference type="EMBL" id="UOFS01000024">
    <property type="protein sequence ID" value="VAW95646.1"/>
    <property type="molecule type" value="Genomic_DNA"/>
</dbReference>